<evidence type="ECO:0000313" key="3">
    <source>
        <dbReference type="EMBL" id="GEP10509.1"/>
    </source>
</evidence>
<proteinExistence type="predicted"/>
<accession>A0A512JKM6</accession>
<evidence type="ECO:0000259" key="1">
    <source>
        <dbReference type="Pfam" id="PF00534"/>
    </source>
</evidence>
<dbReference type="Pfam" id="PF13439">
    <property type="entry name" value="Glyco_transf_4"/>
    <property type="match status" value="1"/>
</dbReference>
<dbReference type="Proteomes" id="UP000321750">
    <property type="component" value="Unassembled WGS sequence"/>
</dbReference>
<dbReference type="CDD" id="cd03801">
    <property type="entry name" value="GT4_PimA-like"/>
    <property type="match status" value="1"/>
</dbReference>
<keyword evidence="4" id="KW-1185">Reference proteome</keyword>
<dbReference type="SUPFAM" id="SSF53756">
    <property type="entry name" value="UDP-Glycosyltransferase/glycogen phosphorylase"/>
    <property type="match status" value="1"/>
</dbReference>
<dbReference type="GO" id="GO:0016757">
    <property type="term" value="F:glycosyltransferase activity"/>
    <property type="evidence" value="ECO:0007669"/>
    <property type="project" value="InterPro"/>
</dbReference>
<dbReference type="EMBL" id="BJZV01000012">
    <property type="protein sequence ID" value="GEP10509.1"/>
    <property type="molecule type" value="Genomic_DNA"/>
</dbReference>
<name>A0A512JKM6_9HYPH</name>
<dbReference type="Pfam" id="PF00534">
    <property type="entry name" value="Glycos_transf_1"/>
    <property type="match status" value="1"/>
</dbReference>
<organism evidence="3 4">
    <name type="scientific">Methylobacterium gnaphalii</name>
    <dbReference type="NCBI Taxonomy" id="1010610"/>
    <lineage>
        <taxon>Bacteria</taxon>
        <taxon>Pseudomonadati</taxon>
        <taxon>Pseudomonadota</taxon>
        <taxon>Alphaproteobacteria</taxon>
        <taxon>Hyphomicrobiales</taxon>
        <taxon>Methylobacteriaceae</taxon>
        <taxon>Methylobacterium</taxon>
    </lineage>
</organism>
<reference evidence="3 4" key="1">
    <citation type="submission" date="2019-07" db="EMBL/GenBank/DDBJ databases">
        <title>Whole genome shotgun sequence of Methylobacterium gnaphalii NBRC 107716.</title>
        <authorList>
            <person name="Hosoyama A."/>
            <person name="Uohara A."/>
            <person name="Ohji S."/>
            <person name="Ichikawa N."/>
        </authorList>
    </citation>
    <scope>NUCLEOTIDE SEQUENCE [LARGE SCALE GENOMIC DNA]</scope>
    <source>
        <strain evidence="3 4">NBRC 107716</strain>
    </source>
</reference>
<evidence type="ECO:0000313" key="4">
    <source>
        <dbReference type="Proteomes" id="UP000321750"/>
    </source>
</evidence>
<keyword evidence="3" id="KW-0808">Transferase</keyword>
<dbReference type="PANTHER" id="PTHR45947:SF13">
    <property type="entry name" value="TRANSFERASE"/>
    <property type="match status" value="1"/>
</dbReference>
<feature type="domain" description="Glycosyltransferase subfamily 4-like N-terminal" evidence="2">
    <location>
        <begin position="34"/>
        <end position="241"/>
    </location>
</feature>
<dbReference type="Gene3D" id="3.40.50.2000">
    <property type="entry name" value="Glycogen Phosphorylase B"/>
    <property type="match status" value="2"/>
</dbReference>
<protein>
    <submittedName>
        <fullName evidence="3">Glycosyl transferase</fullName>
    </submittedName>
</protein>
<feature type="domain" description="Glycosyl transferase family 1" evidence="1">
    <location>
        <begin position="254"/>
        <end position="401"/>
    </location>
</feature>
<dbReference type="InterPro" id="IPR028098">
    <property type="entry name" value="Glyco_trans_4-like_N"/>
</dbReference>
<gene>
    <name evidence="3" type="ORF">MGN01_23540</name>
</gene>
<dbReference type="PANTHER" id="PTHR45947">
    <property type="entry name" value="SULFOQUINOVOSYL TRANSFERASE SQD2"/>
    <property type="match status" value="1"/>
</dbReference>
<comment type="caution">
    <text evidence="3">The sequence shown here is derived from an EMBL/GenBank/DDBJ whole genome shotgun (WGS) entry which is preliminary data.</text>
</comment>
<dbReference type="InterPro" id="IPR050194">
    <property type="entry name" value="Glycosyltransferase_grp1"/>
</dbReference>
<dbReference type="InterPro" id="IPR001296">
    <property type="entry name" value="Glyco_trans_1"/>
</dbReference>
<evidence type="ECO:0000259" key="2">
    <source>
        <dbReference type="Pfam" id="PF13439"/>
    </source>
</evidence>
<dbReference type="AlphaFoldDB" id="A0A512JKM6"/>
<sequence>MMALAQRTGLEDMPAASPSGGRLLSINNYHYRRGGAEVVFLEQNRLFEEIGWDVVPFAMRHPRNLPSAHERHFVEEIEFGHAYGPLTRLRHAASIIYSREARARLRDILAEARPDVAHLHNVYHHLSPSFLPLLRQAGVPVVMTVHDLKLACPAYTMLRDGHVCESCKGGRVHNVVVNRCIKGSLPLSGLVMLETTVHRTLGLYRDTVDAFAVPSRFYIDKLVEWGWPRERFVHVPNFVDAAALRPETQAGDGFLYVGRLSPEKGLDTLVRAGALSRQPVTIVGTGPMEETLRALAAETGADVRFLGFRTGEALHEAIRGCRAVVLPATWYENAPISVLEAYALGRPVIGTRIGGLPEMIREGETGAIVPPGDAEALAAALTRFAALPSESLSAMGRAGRLWVETDFSREAYRDRLLALYASLRGGRR</sequence>